<comment type="caution">
    <text evidence="4">The sequence shown here is derived from an EMBL/GenBank/DDBJ whole genome shotgun (WGS) entry which is preliminary data.</text>
</comment>
<evidence type="ECO:0008006" key="6">
    <source>
        <dbReference type="Google" id="ProtNLM"/>
    </source>
</evidence>
<dbReference type="PANTHER" id="PTHR15869:SF0">
    <property type="entry name" value="ENDOMUCIN"/>
    <property type="match status" value="1"/>
</dbReference>
<evidence type="ECO:0000256" key="1">
    <source>
        <dbReference type="SAM" id="MobiDB-lite"/>
    </source>
</evidence>
<gene>
    <name evidence="4" type="ORF">JRQ81_016855</name>
</gene>
<keyword evidence="3" id="KW-0732">Signal</keyword>
<keyword evidence="2" id="KW-0472">Membrane</keyword>
<dbReference type="InterPro" id="IPR010740">
    <property type="entry name" value="Endomucin"/>
</dbReference>
<proteinExistence type="predicted"/>
<name>A0A9Q1B1I4_9SAUR</name>
<feature type="signal peptide" evidence="3">
    <location>
        <begin position="1"/>
        <end position="19"/>
    </location>
</feature>
<evidence type="ECO:0000256" key="3">
    <source>
        <dbReference type="SAM" id="SignalP"/>
    </source>
</evidence>
<protein>
    <recommendedName>
        <fullName evidence="6">Endomucin</fullName>
    </recommendedName>
</protein>
<keyword evidence="2" id="KW-1133">Transmembrane helix</keyword>
<dbReference type="Pfam" id="PF07010">
    <property type="entry name" value="Endomucin"/>
    <property type="match status" value="1"/>
</dbReference>
<feature type="compositionally biased region" description="Polar residues" evidence="1">
    <location>
        <begin position="127"/>
        <end position="159"/>
    </location>
</feature>
<feature type="compositionally biased region" description="Polar residues" evidence="1">
    <location>
        <begin position="29"/>
        <end position="112"/>
    </location>
</feature>
<accession>A0A9Q1B1I4</accession>
<feature type="transmembrane region" description="Helical" evidence="2">
    <location>
        <begin position="170"/>
        <end position="192"/>
    </location>
</feature>
<dbReference type="Proteomes" id="UP001142489">
    <property type="component" value="Unassembled WGS sequence"/>
</dbReference>
<keyword evidence="5" id="KW-1185">Reference proteome</keyword>
<organism evidence="4 5">
    <name type="scientific">Phrynocephalus forsythii</name>
    <dbReference type="NCBI Taxonomy" id="171643"/>
    <lineage>
        <taxon>Eukaryota</taxon>
        <taxon>Metazoa</taxon>
        <taxon>Chordata</taxon>
        <taxon>Craniata</taxon>
        <taxon>Vertebrata</taxon>
        <taxon>Euteleostomi</taxon>
        <taxon>Lepidosauria</taxon>
        <taxon>Squamata</taxon>
        <taxon>Bifurcata</taxon>
        <taxon>Unidentata</taxon>
        <taxon>Episquamata</taxon>
        <taxon>Toxicofera</taxon>
        <taxon>Iguania</taxon>
        <taxon>Acrodonta</taxon>
        <taxon>Agamidae</taxon>
        <taxon>Agaminae</taxon>
        <taxon>Phrynocephalus</taxon>
    </lineage>
</organism>
<dbReference type="PANTHER" id="PTHR15869">
    <property type="entry name" value="ENDOMUCIN-RELATED"/>
    <property type="match status" value="1"/>
</dbReference>
<feature type="chain" id="PRO_5040245163" description="Endomucin" evidence="3">
    <location>
        <begin position="20"/>
        <end position="227"/>
    </location>
</feature>
<dbReference type="PROSITE" id="PS51257">
    <property type="entry name" value="PROKAR_LIPOPROTEIN"/>
    <property type="match status" value="1"/>
</dbReference>
<reference evidence="4" key="1">
    <citation type="journal article" date="2023" name="DNA Res.">
        <title>Chromosome-level genome assembly of Phrynocephalus forsythii using third-generation DNA sequencing and Hi-C analysis.</title>
        <authorList>
            <person name="Qi Y."/>
            <person name="Zhao W."/>
            <person name="Zhao Y."/>
            <person name="Niu C."/>
            <person name="Cao S."/>
            <person name="Zhang Y."/>
        </authorList>
    </citation>
    <scope>NUCLEOTIDE SEQUENCE</scope>
    <source>
        <tissue evidence="4">Muscle</tissue>
    </source>
</reference>
<evidence type="ECO:0000313" key="5">
    <source>
        <dbReference type="Proteomes" id="UP001142489"/>
    </source>
</evidence>
<evidence type="ECO:0000313" key="4">
    <source>
        <dbReference type="EMBL" id="KAJ7327096.1"/>
    </source>
</evidence>
<sequence length="227" mass="24104">MELFRTALLSLTLLSSCCAQENPLPPRPSSASTTTKPPNGVSTTLPADNSPSVVNPNMTAANDSRSTVTPTNVRLQSPPNNITYNITGSPGQDSVASMSNSTSADTSGKNNVTTTRSDILKYTTEPLQVNSSEGEHINSTGNTNPETKTASSHADTNASGGKDDSPYSGIILPVVIALIVISLIVFLLMALYKICLKTTPGFIMGRNEEEVWGQERGYKLVTNLLWA</sequence>
<feature type="region of interest" description="Disordered" evidence="1">
    <location>
        <begin position="127"/>
        <end position="162"/>
    </location>
</feature>
<evidence type="ECO:0000256" key="2">
    <source>
        <dbReference type="SAM" id="Phobius"/>
    </source>
</evidence>
<dbReference type="AlphaFoldDB" id="A0A9Q1B1I4"/>
<dbReference type="EMBL" id="JAPFRF010000007">
    <property type="protein sequence ID" value="KAJ7327096.1"/>
    <property type="molecule type" value="Genomic_DNA"/>
</dbReference>
<keyword evidence="2" id="KW-0812">Transmembrane</keyword>
<feature type="region of interest" description="Disordered" evidence="1">
    <location>
        <begin position="22"/>
        <end position="112"/>
    </location>
</feature>